<dbReference type="InterPro" id="IPR036388">
    <property type="entry name" value="WH-like_DNA-bd_sf"/>
</dbReference>
<evidence type="ECO:0000313" key="2">
    <source>
        <dbReference type="Proteomes" id="UP001142153"/>
    </source>
</evidence>
<reference evidence="1" key="1">
    <citation type="submission" date="2022-12" db="EMBL/GenBank/DDBJ databases">
        <authorList>
            <person name="Deng Y."/>
            <person name="Zhang Y.-Q."/>
        </authorList>
    </citation>
    <scope>NUCLEOTIDE SEQUENCE</scope>
    <source>
        <strain evidence="1">CPCC 205372</strain>
    </source>
</reference>
<name>A0ABT4PU24_9MYCO</name>
<protein>
    <submittedName>
        <fullName evidence="1">Helix-turn-helix domain-containing protein</fullName>
    </submittedName>
</protein>
<dbReference type="Proteomes" id="UP001142153">
    <property type="component" value="Unassembled WGS sequence"/>
</dbReference>
<proteinExistence type="predicted"/>
<accession>A0ABT4PU24</accession>
<dbReference type="EMBL" id="JAPZPY010000005">
    <property type="protein sequence ID" value="MCZ8380059.1"/>
    <property type="molecule type" value="Genomic_DNA"/>
</dbReference>
<evidence type="ECO:0000313" key="1">
    <source>
        <dbReference type="EMBL" id="MCZ8380059.1"/>
    </source>
</evidence>
<dbReference type="SUPFAM" id="SSF46785">
    <property type="entry name" value="Winged helix' DNA-binding domain"/>
    <property type="match status" value="1"/>
</dbReference>
<organism evidence="1 2">
    <name type="scientific">Mycobacterium hippophais</name>
    <dbReference type="NCBI Taxonomy" id="3016340"/>
    <lineage>
        <taxon>Bacteria</taxon>
        <taxon>Bacillati</taxon>
        <taxon>Actinomycetota</taxon>
        <taxon>Actinomycetes</taxon>
        <taxon>Mycobacteriales</taxon>
        <taxon>Mycobacteriaceae</taxon>
        <taxon>Mycobacterium</taxon>
    </lineage>
</organism>
<dbReference type="InterPro" id="IPR036390">
    <property type="entry name" value="WH_DNA-bd_sf"/>
</dbReference>
<keyword evidence="2" id="KW-1185">Reference proteome</keyword>
<dbReference type="InterPro" id="IPR011991">
    <property type="entry name" value="ArsR-like_HTH"/>
</dbReference>
<dbReference type="CDD" id="cd00090">
    <property type="entry name" value="HTH_ARSR"/>
    <property type="match status" value="1"/>
</dbReference>
<gene>
    <name evidence="1" type="ORF">O6P37_14395</name>
</gene>
<dbReference type="Pfam" id="PF12840">
    <property type="entry name" value="HTH_20"/>
    <property type="match status" value="1"/>
</dbReference>
<comment type="caution">
    <text evidence="1">The sequence shown here is derived from an EMBL/GenBank/DDBJ whole genome shotgun (WGS) entry which is preliminary data.</text>
</comment>
<dbReference type="Gene3D" id="1.10.10.10">
    <property type="entry name" value="Winged helix-like DNA-binding domain superfamily/Winged helix DNA-binding domain"/>
    <property type="match status" value="1"/>
</dbReference>
<sequence>MTTKPVKGRLADMLDVEVIADPAAAVSALDPIRSRLLAELTEPASAATLATRVGITRQKVNYHLKALQEHRLVTPAGERRWGGLTERLMIATASSYVVSPGALGPVAADPDRAADRLSAGYLIAVAARTVREVGDLWRSARAADKRLATMTIDTAIRFRSPADRAAFTEEVSAAVATLVARYHDETDPRGRTHRVLLTAYPAPKEENSHAREK</sequence>